<evidence type="ECO:0000313" key="2">
    <source>
        <dbReference type="EMBL" id="SAM08252.1"/>
    </source>
</evidence>
<evidence type="ECO:0000313" key="3">
    <source>
        <dbReference type="Proteomes" id="UP000078561"/>
    </source>
</evidence>
<evidence type="ECO:0000256" key="1">
    <source>
        <dbReference type="SAM" id="MobiDB-lite"/>
    </source>
</evidence>
<dbReference type="STRING" id="4829.A0A168SCZ8"/>
<organism evidence="2">
    <name type="scientific">Absidia glauca</name>
    <name type="common">Pin mould</name>
    <dbReference type="NCBI Taxonomy" id="4829"/>
    <lineage>
        <taxon>Eukaryota</taxon>
        <taxon>Fungi</taxon>
        <taxon>Fungi incertae sedis</taxon>
        <taxon>Mucoromycota</taxon>
        <taxon>Mucoromycotina</taxon>
        <taxon>Mucoromycetes</taxon>
        <taxon>Mucorales</taxon>
        <taxon>Cunninghamellaceae</taxon>
        <taxon>Absidia</taxon>
    </lineage>
</organism>
<gene>
    <name evidence="2" type="primary">ABSGL_13914.1 scaffold 14340</name>
</gene>
<feature type="compositionally biased region" description="Basic and acidic residues" evidence="1">
    <location>
        <begin position="154"/>
        <end position="174"/>
    </location>
</feature>
<dbReference type="AlphaFoldDB" id="A0A168SCZ8"/>
<feature type="compositionally biased region" description="Low complexity" evidence="1">
    <location>
        <begin position="44"/>
        <end position="60"/>
    </location>
</feature>
<name>A0A168SCZ8_ABSGL</name>
<protein>
    <submittedName>
        <fullName evidence="2">Uncharacterized protein</fullName>
    </submittedName>
</protein>
<keyword evidence="3" id="KW-1185">Reference proteome</keyword>
<dbReference type="InParanoid" id="A0A168SCZ8"/>
<sequence>MGTTKSRKTRRNTSRPAAIDFLTNIPLGTAGDTKEALSYSFNYSDDNKNNSNNNSNNSNDQHYDDHIGYSGYHDPTLEDDNRPSDMAALSLHSSDSNSTTDGDHPPPALPLERPDYSLPFASSFLTSGPLDHVLPQTAKKKQQDQRRRSSSSDSSHEHFKLTREDSERPIASEKIKKKSAGGKEHAPGGTTIMSVFRYYTDKIRQSTNKRKNEKTSKSQVGYVQQQQLATHDHHRRRVGLSYAHFLSPIGTLLYVQPLSPTELF</sequence>
<dbReference type="Proteomes" id="UP000078561">
    <property type="component" value="Unassembled WGS sequence"/>
</dbReference>
<proteinExistence type="predicted"/>
<feature type="region of interest" description="Disordered" evidence="1">
    <location>
        <begin position="127"/>
        <end position="189"/>
    </location>
</feature>
<feature type="compositionally biased region" description="Basic residues" evidence="1">
    <location>
        <begin position="1"/>
        <end position="13"/>
    </location>
</feature>
<feature type="region of interest" description="Disordered" evidence="1">
    <location>
        <begin position="44"/>
        <end position="115"/>
    </location>
</feature>
<dbReference type="EMBL" id="LT554889">
    <property type="protein sequence ID" value="SAM08252.1"/>
    <property type="molecule type" value="Genomic_DNA"/>
</dbReference>
<feature type="region of interest" description="Disordered" evidence="1">
    <location>
        <begin position="1"/>
        <end position="30"/>
    </location>
</feature>
<dbReference type="OMA" id="LATHDHH"/>
<feature type="compositionally biased region" description="Polar residues" evidence="1">
    <location>
        <begin position="91"/>
        <end position="100"/>
    </location>
</feature>
<accession>A0A168SCZ8</accession>
<reference evidence="2" key="1">
    <citation type="submission" date="2016-04" db="EMBL/GenBank/DDBJ databases">
        <authorList>
            <person name="Evans L.H."/>
            <person name="Alamgir A."/>
            <person name="Owens N."/>
            <person name="Weber N.D."/>
            <person name="Virtaneva K."/>
            <person name="Barbian K."/>
            <person name="Babar A."/>
            <person name="Rosenke K."/>
        </authorList>
    </citation>
    <scope>NUCLEOTIDE SEQUENCE [LARGE SCALE GENOMIC DNA]</scope>
    <source>
        <strain evidence="2">CBS 101.48</strain>
    </source>
</reference>